<sequence length="609" mass="64618">MEAGSSKLRPADATQHNPPAVLYSISACAAACYRIITPDPDNWPTAIVPLAAGSPTTSHRLSIRLLTLGTHGPSPAAMASKKKSVPTDDELGELFSGIGDDSGPKKSAKPKSAASKARGDKAEDDILAELENELGDQPARPHTPRIKEQLAPKRTSTATPPPPAAGRLSEDKPSVARKSGESTRSYHASFTPSATSSDLQDAEKKGPVEQTAAPAAAAAPASGGGGWWGGNWGGIVASATATASAAMKQAEAAYKEIQQNEEAKKYMEQVKGNVGYIRSYGDELRHRALPTFTNILHTLAPPISSHERLLIHITHDLVGYPSLDPLIYGVFSRVMSQVEGGDLLVIQRGHESTARRASDAAFYTASSSSAGWRDGPWWRQVDTPRDLGSVKGLVEGSKLCRVSAESYAHDFFASKGGIAEVQKRALEPVSDENPVRTSDIFLAVQAITVDADSALFAGSTAGEKEKEESAVADAAGDTQICFAVYVFDPVHDITFSTISQDIPAKWIQWLDAPSPLTPASGDTEEQQSPNELMLVPDEIREIVENGGVDPREWVAEWVEEALSLSVGVVAQRYVARRMGVGEGGLGKGKQKIDSIMQEGGGEAARAGLI</sequence>
<evidence type="ECO:0000313" key="2">
    <source>
        <dbReference type="EMBL" id="KAI1871102.1"/>
    </source>
</evidence>
<dbReference type="Proteomes" id="UP000829685">
    <property type="component" value="Unassembled WGS sequence"/>
</dbReference>
<feature type="compositionally biased region" description="Polar residues" evidence="1">
    <location>
        <begin position="182"/>
        <end position="199"/>
    </location>
</feature>
<feature type="region of interest" description="Disordered" evidence="1">
    <location>
        <begin position="70"/>
        <end position="224"/>
    </location>
</feature>
<reference evidence="2" key="1">
    <citation type="submission" date="2021-03" db="EMBL/GenBank/DDBJ databases">
        <title>Revisited historic fungal species revealed as producer of novel bioactive compounds through whole genome sequencing and comparative genomics.</title>
        <authorList>
            <person name="Vignolle G.A."/>
            <person name="Hochenegger N."/>
            <person name="Mach R.L."/>
            <person name="Mach-Aigner A.R."/>
            <person name="Javad Rahimi M."/>
            <person name="Salim K.A."/>
            <person name="Chan C.M."/>
            <person name="Lim L.B.L."/>
            <person name="Cai F."/>
            <person name="Druzhinina I.S."/>
            <person name="U'Ren J.M."/>
            <person name="Derntl C."/>
        </authorList>
    </citation>
    <scope>NUCLEOTIDE SEQUENCE</scope>
    <source>
        <strain evidence="2">TUCIM 5799</strain>
    </source>
</reference>
<proteinExistence type="predicted"/>
<evidence type="ECO:0000313" key="3">
    <source>
        <dbReference type="Proteomes" id="UP000829685"/>
    </source>
</evidence>
<dbReference type="AlphaFoldDB" id="A0A9P9WN31"/>
<protein>
    <recommendedName>
        <fullName evidence="4">Maintenance of telomere capping protein 1</fullName>
    </recommendedName>
</protein>
<evidence type="ECO:0008006" key="4">
    <source>
        <dbReference type="Google" id="ProtNLM"/>
    </source>
</evidence>
<feature type="compositionally biased region" description="Acidic residues" evidence="1">
    <location>
        <begin position="122"/>
        <end position="134"/>
    </location>
</feature>
<keyword evidence="3" id="KW-1185">Reference proteome</keyword>
<accession>A0A9P9WN31</accession>
<dbReference type="Pfam" id="PF10310">
    <property type="entry name" value="DUF5427"/>
    <property type="match status" value="1"/>
</dbReference>
<evidence type="ECO:0000256" key="1">
    <source>
        <dbReference type="SAM" id="MobiDB-lite"/>
    </source>
</evidence>
<comment type="caution">
    <text evidence="2">The sequence shown here is derived from an EMBL/GenBank/DDBJ whole genome shotgun (WGS) entry which is preliminary data.</text>
</comment>
<feature type="compositionally biased region" description="Basic and acidic residues" evidence="1">
    <location>
        <begin position="168"/>
        <end position="181"/>
    </location>
</feature>
<organism evidence="2 3">
    <name type="scientific">Neoarthrinium moseri</name>
    <dbReference type="NCBI Taxonomy" id="1658444"/>
    <lineage>
        <taxon>Eukaryota</taxon>
        <taxon>Fungi</taxon>
        <taxon>Dikarya</taxon>
        <taxon>Ascomycota</taxon>
        <taxon>Pezizomycotina</taxon>
        <taxon>Sordariomycetes</taxon>
        <taxon>Xylariomycetidae</taxon>
        <taxon>Amphisphaeriales</taxon>
        <taxon>Apiosporaceae</taxon>
        <taxon>Neoarthrinium</taxon>
    </lineage>
</organism>
<dbReference type="InterPro" id="IPR018814">
    <property type="entry name" value="DUF5427"/>
</dbReference>
<gene>
    <name evidence="2" type="ORF">JX265_006142</name>
</gene>
<dbReference type="EMBL" id="JAFIMR010000013">
    <property type="protein sequence ID" value="KAI1871102.1"/>
    <property type="molecule type" value="Genomic_DNA"/>
</dbReference>
<feature type="compositionally biased region" description="Low complexity" evidence="1">
    <location>
        <begin position="212"/>
        <end position="221"/>
    </location>
</feature>
<dbReference type="PANTHER" id="PTHR28265:SF1">
    <property type="entry name" value="MAINTENANCE OF TELOMERE CAPPING PROTEIN 1"/>
    <property type="match status" value="1"/>
</dbReference>
<dbReference type="PANTHER" id="PTHR28265">
    <property type="entry name" value="MAINTENANCE OF TELOMERE CAPPING PROTEIN 1"/>
    <property type="match status" value="1"/>
</dbReference>
<dbReference type="PROSITE" id="PS51257">
    <property type="entry name" value="PROKAR_LIPOPROTEIN"/>
    <property type="match status" value="1"/>
</dbReference>
<name>A0A9P9WN31_9PEZI</name>